<evidence type="ECO:0000313" key="4">
    <source>
        <dbReference type="EMBL" id="GGK18172.1"/>
    </source>
</evidence>
<comment type="caution">
    <text evidence="4">The sequence shown here is derived from an EMBL/GenBank/DDBJ whole genome shotgun (WGS) entry which is preliminary data.</text>
</comment>
<accession>A0ABQ2ES41</accession>
<dbReference type="NCBIfam" id="TIGR00129">
    <property type="entry name" value="fdhD_narQ"/>
    <property type="match status" value="1"/>
</dbReference>
<evidence type="ECO:0000256" key="2">
    <source>
        <dbReference type="ARBA" id="ARBA00023150"/>
    </source>
</evidence>
<organism evidence="4 5">
    <name type="scientific">Deinococcus malanensis</name>
    <dbReference type="NCBI Taxonomy" id="1706855"/>
    <lineage>
        <taxon>Bacteria</taxon>
        <taxon>Thermotogati</taxon>
        <taxon>Deinococcota</taxon>
        <taxon>Deinococci</taxon>
        <taxon>Deinococcales</taxon>
        <taxon>Deinococcaceae</taxon>
        <taxon>Deinococcus</taxon>
    </lineage>
</organism>
<dbReference type="PIRSF" id="PIRSF015626">
    <property type="entry name" value="FdhD"/>
    <property type="match status" value="1"/>
</dbReference>
<evidence type="ECO:0000256" key="1">
    <source>
        <dbReference type="ARBA" id="ARBA00022490"/>
    </source>
</evidence>
<dbReference type="Gene3D" id="3.40.140.10">
    <property type="entry name" value="Cytidine Deaminase, domain 2"/>
    <property type="match status" value="1"/>
</dbReference>
<evidence type="ECO:0000313" key="5">
    <source>
        <dbReference type="Proteomes" id="UP000647587"/>
    </source>
</evidence>
<dbReference type="InterPro" id="IPR003786">
    <property type="entry name" value="FdhD"/>
</dbReference>
<dbReference type="PANTHER" id="PTHR30592">
    <property type="entry name" value="FORMATE DEHYDROGENASE"/>
    <property type="match status" value="1"/>
</dbReference>
<comment type="function">
    <text evidence="3">Required for formate dehydrogenase (FDH) activity. Acts as a sulfur carrier protein that transfers sulfur from IscS to the molybdenum cofactor prior to its insertion into FDH.</text>
</comment>
<evidence type="ECO:0000256" key="3">
    <source>
        <dbReference type="HAMAP-Rule" id="MF_00187"/>
    </source>
</evidence>
<dbReference type="EMBL" id="BMPP01000003">
    <property type="protein sequence ID" value="GGK18172.1"/>
    <property type="molecule type" value="Genomic_DNA"/>
</dbReference>
<comment type="similarity">
    <text evidence="3">Belongs to the FdhD family.</text>
</comment>
<proteinExistence type="inferred from homology"/>
<dbReference type="Pfam" id="PF02634">
    <property type="entry name" value="FdhD-NarQ"/>
    <property type="match status" value="1"/>
</dbReference>
<keyword evidence="5" id="KW-1185">Reference proteome</keyword>
<keyword evidence="1 3" id="KW-0963">Cytoplasm</keyword>
<protein>
    <recommendedName>
        <fullName evidence="3">Sulfur carrier protein FdhD</fullName>
    </recommendedName>
</protein>
<comment type="subcellular location">
    <subcellularLocation>
        <location evidence="3">Cytoplasm</location>
    </subcellularLocation>
</comment>
<name>A0ABQ2ES41_9DEIO</name>
<keyword evidence="2 3" id="KW-0501">Molybdenum cofactor biosynthesis</keyword>
<dbReference type="Gene3D" id="3.10.20.10">
    <property type="match status" value="1"/>
</dbReference>
<gene>
    <name evidence="3 4" type="primary">fdhD</name>
    <name evidence="4" type="ORF">GCM10008955_09480</name>
</gene>
<dbReference type="InterPro" id="IPR016193">
    <property type="entry name" value="Cytidine_deaminase-like"/>
</dbReference>
<dbReference type="Proteomes" id="UP000647587">
    <property type="component" value="Unassembled WGS sequence"/>
</dbReference>
<dbReference type="PANTHER" id="PTHR30592:SF1">
    <property type="entry name" value="SULFUR CARRIER PROTEIN FDHD"/>
    <property type="match status" value="1"/>
</dbReference>
<reference evidence="5" key="1">
    <citation type="journal article" date="2019" name="Int. J. Syst. Evol. Microbiol.">
        <title>The Global Catalogue of Microorganisms (GCM) 10K type strain sequencing project: providing services to taxonomists for standard genome sequencing and annotation.</title>
        <authorList>
            <consortium name="The Broad Institute Genomics Platform"/>
            <consortium name="The Broad Institute Genome Sequencing Center for Infectious Disease"/>
            <person name="Wu L."/>
            <person name="Ma J."/>
        </authorList>
    </citation>
    <scope>NUCLEOTIDE SEQUENCE [LARGE SCALE GENOMIC DNA]</scope>
    <source>
        <strain evidence="5">JCM 30331</strain>
    </source>
</reference>
<feature type="active site" description="Cysteine persulfide intermediate" evidence="3">
    <location>
        <position position="118"/>
    </location>
</feature>
<dbReference type="NCBIfam" id="NF001943">
    <property type="entry name" value="PRK00724.1-2"/>
    <property type="match status" value="1"/>
</dbReference>
<dbReference type="HAMAP" id="MF_00187">
    <property type="entry name" value="FdhD"/>
    <property type="match status" value="1"/>
</dbReference>
<feature type="binding site" evidence="3">
    <location>
        <begin position="259"/>
        <end position="264"/>
    </location>
    <ligand>
        <name>Mo-bis(molybdopterin guanine dinucleotide)</name>
        <dbReference type="ChEBI" id="CHEBI:60539"/>
    </ligand>
</feature>
<sequence>MTVLPETPAQRPVLRYTAGQLTAATDQVVIEEPLEIRLIHGGEEQTVAVTMRTPGADHELATGFLYAEGAIRDAADVLSLSPWREGDVEAPNVLRVELRSGFAAMRSLSRHTFTSSACGVCGTGSIERLAVRAVPAIWTQPPLTADIIRDLPAQLHAAQPLFAATGGLHAAGLFTAGGECLAVREDVGRHNAVDKLIGWALGQGLLPLSDHLLAVSSRAGFEIVQKAALAGVPVVCAVSAPTSLAIEVAESFGITLAGFVRGERFNLYSVPHRVNSGGRALDSPS</sequence>
<dbReference type="SUPFAM" id="SSF53927">
    <property type="entry name" value="Cytidine deaminase-like"/>
    <property type="match status" value="1"/>
</dbReference>